<keyword evidence="1" id="KW-0732">Signal</keyword>
<dbReference type="Proteomes" id="UP000255423">
    <property type="component" value="Unassembled WGS sequence"/>
</dbReference>
<dbReference type="GO" id="GO:0030288">
    <property type="term" value="C:outer membrane-bounded periplasmic space"/>
    <property type="evidence" value="ECO:0007669"/>
    <property type="project" value="TreeGrafter"/>
</dbReference>
<dbReference type="InterPro" id="IPR051922">
    <property type="entry name" value="Bact_Sporulation_Assoc"/>
</dbReference>
<feature type="chain" id="PRO_5016937854" evidence="1">
    <location>
        <begin position="24"/>
        <end position="415"/>
    </location>
</feature>
<dbReference type="InterPro" id="IPR013693">
    <property type="entry name" value="SpoIID/LytB_N"/>
</dbReference>
<dbReference type="InterPro" id="IPR013486">
    <property type="entry name" value="SpoIID/LytB"/>
</dbReference>
<dbReference type="PANTHER" id="PTHR30032">
    <property type="entry name" value="N-ACETYLMURAMOYL-L-ALANINE AMIDASE-RELATED"/>
    <property type="match status" value="1"/>
</dbReference>
<gene>
    <name evidence="3" type="ORF">SAMN05661053_1143</name>
</gene>
<reference evidence="3 4" key="1">
    <citation type="submission" date="2017-08" db="EMBL/GenBank/DDBJ databases">
        <authorList>
            <person name="de Groot N.N."/>
        </authorList>
    </citation>
    <scope>NUCLEOTIDE SEQUENCE [LARGE SCALE GENOMIC DNA]</scope>
    <source>
        <strain evidence="3 4">HM2</strain>
    </source>
</reference>
<proteinExistence type="predicted"/>
<dbReference type="EMBL" id="UHJL01000001">
    <property type="protein sequence ID" value="SUQ19899.1"/>
    <property type="molecule type" value="Genomic_DNA"/>
</dbReference>
<feature type="signal peptide" evidence="1">
    <location>
        <begin position="1"/>
        <end position="23"/>
    </location>
</feature>
<evidence type="ECO:0000313" key="3">
    <source>
        <dbReference type="EMBL" id="SUQ19899.1"/>
    </source>
</evidence>
<dbReference type="NCBIfam" id="TIGR02669">
    <property type="entry name" value="SpoIID_LytB"/>
    <property type="match status" value="1"/>
</dbReference>
<organism evidence="3 4">
    <name type="scientific">Fibrobacter succinogenes</name>
    <name type="common">Bacteroides succinogenes</name>
    <dbReference type="NCBI Taxonomy" id="833"/>
    <lineage>
        <taxon>Bacteria</taxon>
        <taxon>Pseudomonadati</taxon>
        <taxon>Fibrobacterota</taxon>
        <taxon>Fibrobacteria</taxon>
        <taxon>Fibrobacterales</taxon>
        <taxon>Fibrobacteraceae</taxon>
        <taxon>Fibrobacter</taxon>
    </lineage>
</organism>
<evidence type="ECO:0000259" key="2">
    <source>
        <dbReference type="Pfam" id="PF08486"/>
    </source>
</evidence>
<feature type="domain" description="Sporulation stage II protein D amidase enhancer LytB N-terminal" evidence="2">
    <location>
        <begin position="136"/>
        <end position="228"/>
    </location>
</feature>
<evidence type="ECO:0000313" key="4">
    <source>
        <dbReference type="Proteomes" id="UP000255423"/>
    </source>
</evidence>
<evidence type="ECO:0000256" key="1">
    <source>
        <dbReference type="SAM" id="SignalP"/>
    </source>
</evidence>
<accession>A0A380RXA8</accession>
<dbReference type="AlphaFoldDB" id="A0A380RXA8"/>
<dbReference type="GO" id="GO:0030435">
    <property type="term" value="P:sporulation resulting in formation of a cellular spore"/>
    <property type="evidence" value="ECO:0007669"/>
    <property type="project" value="InterPro"/>
</dbReference>
<name>A0A380RXA8_FIBSU</name>
<sequence>MGLLRIFSAVALTTLSLATSSLAAGNSEYSPIEANSVSEQTIVPQKIKKELNRPIQVGVFVGVPNIFVRQKNEELHITASKGKLKIKTKSKRQQTADRRVFKATGTSASDCIAIATDKAGLNKACYNGEFIVTANGNKLNAINVINIEDYLRGVVPYEIGKLDESKFEALKAQAVAARTYAYKHYGSRVAQGFDVYADTRDQVYKGLHSATALTDKAVRETDGVVMTYNGEFITAYYHSTCGGETEGVVTWGRPDHPYLKNKPDLRPDGTPWCRESSYSEWTREFTEDELRDLFQINAKEAKANVPSFSSIKSMHIQDTLKSGRIHTLVIETNNGSFTAKADKIRWLFKRGGTILPSSFFRIHKNGNDWILKGKGFGHGVGLCQMGARARAQAGQSYIQILTHYYPGITLEKFKR</sequence>
<dbReference type="Pfam" id="PF08486">
    <property type="entry name" value="SpoIID"/>
    <property type="match status" value="1"/>
</dbReference>
<protein>
    <submittedName>
        <fullName evidence="3">Stage II sporulation protein D</fullName>
    </submittedName>
</protein>
<dbReference type="PANTHER" id="PTHR30032:SF4">
    <property type="entry name" value="AMIDASE ENHANCER"/>
    <property type="match status" value="1"/>
</dbReference>